<dbReference type="PANTHER" id="PTHR24293">
    <property type="entry name" value="CYTOCHROME P450 FAMILY 46 SUBFAMILY A"/>
    <property type="match status" value="1"/>
</dbReference>
<dbReference type="InterPro" id="IPR036396">
    <property type="entry name" value="Cyt_P450_sf"/>
</dbReference>
<gene>
    <name evidence="10" type="ORF">PACLA_8A042549</name>
</gene>
<evidence type="ECO:0000256" key="7">
    <source>
        <dbReference type="ARBA" id="ARBA00023033"/>
    </source>
</evidence>
<dbReference type="InterPro" id="IPR039983">
    <property type="entry name" value="CYP46A1"/>
</dbReference>
<keyword evidence="3 8" id="KW-0349">Heme</keyword>
<dbReference type="FunFam" id="1.10.630.10:FF:000182">
    <property type="entry name" value="Cytochrome P450 3A4"/>
    <property type="match status" value="1"/>
</dbReference>
<evidence type="ECO:0000256" key="4">
    <source>
        <dbReference type="ARBA" id="ARBA00022723"/>
    </source>
</evidence>
<dbReference type="GO" id="GO:0006707">
    <property type="term" value="P:cholesterol catabolic process"/>
    <property type="evidence" value="ECO:0007669"/>
    <property type="project" value="InterPro"/>
</dbReference>
<name>A0A6S7IFB8_PARCT</name>
<evidence type="ECO:0000313" key="11">
    <source>
        <dbReference type="Proteomes" id="UP001152795"/>
    </source>
</evidence>
<feature type="binding site" description="axial binding residue" evidence="8">
    <location>
        <position position="401"/>
    </location>
    <ligand>
        <name>heme</name>
        <dbReference type="ChEBI" id="CHEBI:30413"/>
    </ligand>
    <ligandPart>
        <name>Fe</name>
        <dbReference type="ChEBI" id="CHEBI:18248"/>
    </ligandPart>
</feature>
<dbReference type="Gene3D" id="1.10.630.10">
    <property type="entry name" value="Cytochrome P450"/>
    <property type="match status" value="1"/>
</dbReference>
<dbReference type="AlphaFoldDB" id="A0A6S7IFB8"/>
<dbReference type="GO" id="GO:0020037">
    <property type="term" value="F:heme binding"/>
    <property type="evidence" value="ECO:0007669"/>
    <property type="project" value="InterPro"/>
</dbReference>
<dbReference type="InterPro" id="IPR002401">
    <property type="entry name" value="Cyt_P450_E_grp-I"/>
</dbReference>
<keyword evidence="7 9" id="KW-0503">Monooxygenase</keyword>
<dbReference type="Proteomes" id="UP001152795">
    <property type="component" value="Unassembled WGS sequence"/>
</dbReference>
<dbReference type="InterPro" id="IPR017972">
    <property type="entry name" value="Cyt_P450_CS"/>
</dbReference>
<sequence length="455" mass="52090">MILSGNFPDIQAKLDNGCSSFEFMLDCHLKYGDIVLIWLFFLPWVNVSNISDIKDVLITQKFPKDPRFYKECLETLFGQRAMGTSLLTNLDDTQWRHRRSLMNPAFHRLYLRNLMCHFNQSSEIILSKLRDQAEKGLDTRMVDAFSLVTLDVICKAGFGIDLDVINDPHSPFIQAYNLILKGVEEAFVNPFHKWDFTSYPRQREVIKALQFLRSTGRDTIRRRCEVIRRGDDNPKDILGHILSDGRDPMLSEEDLIDDFVTFFSSGHETTSSILSFCVLELAHNQDALTRVEREIKEVLGTRNDVTYDDLPRFKYLDCCLKETLRLYPPAPGIIRITPGNVTLGGYKVPKGTTTSASSFVMGRHPGFWDNPGDFIPERWEGDDSSINACIYFPFSLGPRNCIGQQFAIMESKVVLVKFLKMFTFKLLPGQTKRIHERGSLQPMDGVVCKLSLRES</sequence>
<dbReference type="Pfam" id="PF00067">
    <property type="entry name" value="p450"/>
    <property type="match status" value="1"/>
</dbReference>
<dbReference type="EMBL" id="CACRXK020009646">
    <property type="protein sequence ID" value="CAB4017655.1"/>
    <property type="molecule type" value="Genomic_DNA"/>
</dbReference>
<reference evidence="10" key="1">
    <citation type="submission" date="2020-04" db="EMBL/GenBank/DDBJ databases">
        <authorList>
            <person name="Alioto T."/>
            <person name="Alioto T."/>
            <person name="Gomez Garrido J."/>
        </authorList>
    </citation>
    <scope>NUCLEOTIDE SEQUENCE</scope>
    <source>
        <strain evidence="10">A484AB</strain>
    </source>
</reference>
<dbReference type="OrthoDB" id="1470350at2759"/>
<dbReference type="PRINTS" id="PR00385">
    <property type="entry name" value="P450"/>
</dbReference>
<dbReference type="PRINTS" id="PR00463">
    <property type="entry name" value="EP450I"/>
</dbReference>
<accession>A0A6S7IFB8</accession>
<keyword evidence="11" id="KW-1185">Reference proteome</keyword>
<keyword evidence="6 8" id="KW-0408">Iron</keyword>
<evidence type="ECO:0000256" key="6">
    <source>
        <dbReference type="ARBA" id="ARBA00023004"/>
    </source>
</evidence>
<evidence type="ECO:0000256" key="8">
    <source>
        <dbReference type="PIRSR" id="PIRSR602401-1"/>
    </source>
</evidence>
<dbReference type="GO" id="GO:0033781">
    <property type="term" value="F:cholesterol 24-hydroxylase activity"/>
    <property type="evidence" value="ECO:0007669"/>
    <property type="project" value="InterPro"/>
</dbReference>
<proteinExistence type="inferred from homology"/>
<evidence type="ECO:0000256" key="3">
    <source>
        <dbReference type="ARBA" id="ARBA00022617"/>
    </source>
</evidence>
<dbReference type="PROSITE" id="PS00086">
    <property type="entry name" value="CYTOCHROME_P450"/>
    <property type="match status" value="1"/>
</dbReference>
<dbReference type="SUPFAM" id="SSF48264">
    <property type="entry name" value="Cytochrome P450"/>
    <property type="match status" value="1"/>
</dbReference>
<comment type="caution">
    <text evidence="10">The sequence shown here is derived from an EMBL/GenBank/DDBJ whole genome shotgun (WGS) entry which is preliminary data.</text>
</comment>
<evidence type="ECO:0000256" key="9">
    <source>
        <dbReference type="RuleBase" id="RU000461"/>
    </source>
</evidence>
<evidence type="ECO:0000256" key="2">
    <source>
        <dbReference type="ARBA" id="ARBA00010617"/>
    </source>
</evidence>
<dbReference type="GO" id="GO:0005506">
    <property type="term" value="F:iron ion binding"/>
    <property type="evidence" value="ECO:0007669"/>
    <property type="project" value="InterPro"/>
</dbReference>
<protein>
    <submittedName>
        <fullName evidence="10">Cholesterol 24-hydroxylase-like</fullName>
    </submittedName>
</protein>
<dbReference type="InterPro" id="IPR001128">
    <property type="entry name" value="Cyt_P450"/>
</dbReference>
<keyword evidence="5 9" id="KW-0560">Oxidoreductase</keyword>
<dbReference type="PANTHER" id="PTHR24293:SF0">
    <property type="entry name" value="CYP46A1 PROTEIN-RELATED"/>
    <property type="match status" value="1"/>
</dbReference>
<keyword evidence="4 8" id="KW-0479">Metal-binding</keyword>
<evidence type="ECO:0000256" key="5">
    <source>
        <dbReference type="ARBA" id="ARBA00023002"/>
    </source>
</evidence>
<comment type="cofactor">
    <cofactor evidence="1 8">
        <name>heme</name>
        <dbReference type="ChEBI" id="CHEBI:30413"/>
    </cofactor>
</comment>
<organism evidence="10 11">
    <name type="scientific">Paramuricea clavata</name>
    <name type="common">Red gorgonian</name>
    <name type="synonym">Violescent sea-whip</name>
    <dbReference type="NCBI Taxonomy" id="317549"/>
    <lineage>
        <taxon>Eukaryota</taxon>
        <taxon>Metazoa</taxon>
        <taxon>Cnidaria</taxon>
        <taxon>Anthozoa</taxon>
        <taxon>Octocorallia</taxon>
        <taxon>Malacalcyonacea</taxon>
        <taxon>Plexauridae</taxon>
        <taxon>Paramuricea</taxon>
    </lineage>
</organism>
<evidence type="ECO:0000256" key="1">
    <source>
        <dbReference type="ARBA" id="ARBA00001971"/>
    </source>
</evidence>
<evidence type="ECO:0000313" key="10">
    <source>
        <dbReference type="EMBL" id="CAB4017655.1"/>
    </source>
</evidence>
<comment type="similarity">
    <text evidence="2 9">Belongs to the cytochrome P450 family.</text>
</comment>